<name>M7ZZU7_TRIUA</name>
<feature type="compositionally biased region" description="Low complexity" evidence="1">
    <location>
        <begin position="39"/>
        <end position="50"/>
    </location>
</feature>
<gene>
    <name evidence="2" type="ORF">TRIUR3_27340</name>
</gene>
<dbReference type="AlphaFoldDB" id="M7ZZU7"/>
<protein>
    <submittedName>
        <fullName evidence="2">Uncharacterized protein</fullName>
    </submittedName>
</protein>
<sequence length="232" mass="25521">MPHPVDCKPRNLPVLLHLASSSGNRCCRGDHVQPPDRSPTPASTSPSRLPALESVHGTAVFKPSTTQRFKASQYLLQSSNREGFPHRMRLLSVAVKYQRRRASVVRVGECSAQPRRPPSSRPSAGLGACDSRRISASPYSSTASRWPWNLVVEARRCRCSSLSFGHWIRSSSINFCLIHAHLASPCRSSSKPCLKPLCPRRAPSPGCCHRALLLPSLLVSVRDGNKRLACTR</sequence>
<proteinExistence type="predicted"/>
<feature type="region of interest" description="Disordered" evidence="1">
    <location>
        <begin position="108"/>
        <end position="128"/>
    </location>
</feature>
<evidence type="ECO:0000256" key="1">
    <source>
        <dbReference type="SAM" id="MobiDB-lite"/>
    </source>
</evidence>
<dbReference type="EMBL" id="KD003008">
    <property type="protein sequence ID" value="EMS68683.1"/>
    <property type="molecule type" value="Genomic_DNA"/>
</dbReference>
<reference evidence="2" key="1">
    <citation type="journal article" date="2013" name="Nature">
        <title>Draft genome of the wheat A-genome progenitor Triticum urartu.</title>
        <authorList>
            <person name="Ling H.Q."/>
            <person name="Zhao S."/>
            <person name="Liu D."/>
            <person name="Wang J."/>
            <person name="Sun H."/>
            <person name="Zhang C."/>
            <person name="Fan H."/>
            <person name="Li D."/>
            <person name="Dong L."/>
            <person name="Tao Y."/>
            <person name="Gao C."/>
            <person name="Wu H."/>
            <person name="Li Y."/>
            <person name="Cui Y."/>
            <person name="Guo X."/>
            <person name="Zheng S."/>
            <person name="Wang B."/>
            <person name="Yu K."/>
            <person name="Liang Q."/>
            <person name="Yang W."/>
            <person name="Lou X."/>
            <person name="Chen J."/>
            <person name="Feng M."/>
            <person name="Jian J."/>
            <person name="Zhang X."/>
            <person name="Luo G."/>
            <person name="Jiang Y."/>
            <person name="Liu J."/>
            <person name="Wang Z."/>
            <person name="Sha Y."/>
            <person name="Zhang B."/>
            <person name="Wu H."/>
            <person name="Tang D."/>
            <person name="Shen Q."/>
            <person name="Xue P."/>
            <person name="Zou S."/>
            <person name="Wang X."/>
            <person name="Liu X."/>
            <person name="Wang F."/>
            <person name="Yang Y."/>
            <person name="An X."/>
            <person name="Dong Z."/>
            <person name="Zhang K."/>
            <person name="Zhang X."/>
            <person name="Luo M.C."/>
            <person name="Dvorak J."/>
            <person name="Tong Y."/>
            <person name="Wang J."/>
            <person name="Yang H."/>
            <person name="Li Z."/>
            <person name="Wang D."/>
            <person name="Zhang A."/>
            <person name="Wang J."/>
        </authorList>
    </citation>
    <scope>NUCLEOTIDE SEQUENCE</scope>
</reference>
<feature type="region of interest" description="Disordered" evidence="1">
    <location>
        <begin position="27"/>
        <end position="50"/>
    </location>
</feature>
<evidence type="ECO:0000313" key="2">
    <source>
        <dbReference type="EMBL" id="EMS68683.1"/>
    </source>
</evidence>
<accession>M7ZZU7</accession>
<organism evidence="2">
    <name type="scientific">Triticum urartu</name>
    <name type="common">Red wild einkorn</name>
    <name type="synonym">Crithodium urartu</name>
    <dbReference type="NCBI Taxonomy" id="4572"/>
    <lineage>
        <taxon>Eukaryota</taxon>
        <taxon>Viridiplantae</taxon>
        <taxon>Streptophyta</taxon>
        <taxon>Embryophyta</taxon>
        <taxon>Tracheophyta</taxon>
        <taxon>Spermatophyta</taxon>
        <taxon>Magnoliopsida</taxon>
        <taxon>Liliopsida</taxon>
        <taxon>Poales</taxon>
        <taxon>Poaceae</taxon>
        <taxon>BOP clade</taxon>
        <taxon>Pooideae</taxon>
        <taxon>Triticodae</taxon>
        <taxon>Triticeae</taxon>
        <taxon>Triticinae</taxon>
        <taxon>Triticum</taxon>
    </lineage>
</organism>